<dbReference type="Proteomes" id="UP001054945">
    <property type="component" value="Unassembled WGS sequence"/>
</dbReference>
<sequence>MHSACRRTLFVLCVIKCSSAVPYPRGQLVSDFLFSATAAGRQIVDRECTWKPLPIVERMNSEGSPGGGARYFEVKQPLVDVTWSSKEGRRADRHADQHSPP</sequence>
<gene>
    <name evidence="2" type="ORF">CEXT_242441</name>
</gene>
<evidence type="ECO:0000313" key="3">
    <source>
        <dbReference type="Proteomes" id="UP001054945"/>
    </source>
</evidence>
<keyword evidence="3" id="KW-1185">Reference proteome</keyword>
<dbReference type="AlphaFoldDB" id="A0AAV4VCW5"/>
<reference evidence="2 3" key="1">
    <citation type="submission" date="2021-06" db="EMBL/GenBank/DDBJ databases">
        <title>Caerostris extrusa draft genome.</title>
        <authorList>
            <person name="Kono N."/>
            <person name="Arakawa K."/>
        </authorList>
    </citation>
    <scope>NUCLEOTIDE SEQUENCE [LARGE SCALE GENOMIC DNA]</scope>
</reference>
<protein>
    <recommendedName>
        <fullName evidence="4">Secreted protein</fullName>
    </recommendedName>
</protein>
<organism evidence="2 3">
    <name type="scientific">Caerostris extrusa</name>
    <name type="common">Bark spider</name>
    <name type="synonym">Caerostris bankana</name>
    <dbReference type="NCBI Taxonomy" id="172846"/>
    <lineage>
        <taxon>Eukaryota</taxon>
        <taxon>Metazoa</taxon>
        <taxon>Ecdysozoa</taxon>
        <taxon>Arthropoda</taxon>
        <taxon>Chelicerata</taxon>
        <taxon>Arachnida</taxon>
        <taxon>Araneae</taxon>
        <taxon>Araneomorphae</taxon>
        <taxon>Entelegynae</taxon>
        <taxon>Araneoidea</taxon>
        <taxon>Araneidae</taxon>
        <taxon>Caerostris</taxon>
    </lineage>
</organism>
<evidence type="ECO:0000313" key="2">
    <source>
        <dbReference type="EMBL" id="GIY67913.1"/>
    </source>
</evidence>
<feature type="chain" id="PRO_5043618669" description="Secreted protein" evidence="1">
    <location>
        <begin position="21"/>
        <end position="101"/>
    </location>
</feature>
<accession>A0AAV4VCW5</accession>
<dbReference type="EMBL" id="BPLR01014293">
    <property type="protein sequence ID" value="GIY67913.1"/>
    <property type="molecule type" value="Genomic_DNA"/>
</dbReference>
<evidence type="ECO:0000256" key="1">
    <source>
        <dbReference type="SAM" id="SignalP"/>
    </source>
</evidence>
<evidence type="ECO:0008006" key="4">
    <source>
        <dbReference type="Google" id="ProtNLM"/>
    </source>
</evidence>
<feature type="signal peptide" evidence="1">
    <location>
        <begin position="1"/>
        <end position="20"/>
    </location>
</feature>
<proteinExistence type="predicted"/>
<name>A0AAV4VCW5_CAEEX</name>
<keyword evidence="1" id="KW-0732">Signal</keyword>
<comment type="caution">
    <text evidence="2">The sequence shown here is derived from an EMBL/GenBank/DDBJ whole genome shotgun (WGS) entry which is preliminary data.</text>
</comment>